<dbReference type="SUPFAM" id="SSF81901">
    <property type="entry name" value="HCP-like"/>
    <property type="match status" value="1"/>
</dbReference>
<evidence type="ECO:0000256" key="5">
    <source>
        <dbReference type="SAM" id="MobiDB-lite"/>
    </source>
</evidence>
<protein>
    <submittedName>
        <fullName evidence="7">Root adhesin</fullName>
    </submittedName>
</protein>
<dbReference type="CDD" id="cd07185">
    <property type="entry name" value="OmpA_C-like"/>
    <property type="match status" value="1"/>
</dbReference>
<dbReference type="Pfam" id="PF07676">
    <property type="entry name" value="PD40"/>
    <property type="match status" value="2"/>
</dbReference>
<dbReference type="InterPro" id="IPR006664">
    <property type="entry name" value="OMP_bac"/>
</dbReference>
<reference evidence="7 8" key="1">
    <citation type="journal article" date="2013" name="Genome Announc.">
        <title>Draft Genome Sequence of Cesiribacter andamanensis Strain AMV16T, Isolated from a Soil Sample from a Mud Volcano in the Andaman Islands, India.</title>
        <authorList>
            <person name="Shivaji S."/>
            <person name="Ara S."/>
            <person name="Begum Z."/>
            <person name="Srinivas T.N."/>
            <person name="Singh A."/>
            <person name="Kumar Pinnaka A."/>
        </authorList>
    </citation>
    <scope>NUCLEOTIDE SEQUENCE [LARGE SCALE GENOMIC DNA]</scope>
    <source>
        <strain evidence="7 8">AMV16</strain>
    </source>
</reference>
<dbReference type="AlphaFoldDB" id="M7N4J5"/>
<dbReference type="Gene3D" id="3.30.1330.60">
    <property type="entry name" value="OmpA-like domain"/>
    <property type="match status" value="1"/>
</dbReference>
<proteinExistence type="predicted"/>
<evidence type="ECO:0000256" key="3">
    <source>
        <dbReference type="ARBA" id="ARBA00023237"/>
    </source>
</evidence>
<dbReference type="SUPFAM" id="SSF103088">
    <property type="entry name" value="OmpA-like"/>
    <property type="match status" value="1"/>
</dbReference>
<comment type="subcellular location">
    <subcellularLocation>
        <location evidence="1">Cell outer membrane</location>
    </subcellularLocation>
</comment>
<dbReference type="PANTHER" id="PTHR30329">
    <property type="entry name" value="STATOR ELEMENT OF FLAGELLAR MOTOR COMPLEX"/>
    <property type="match status" value="1"/>
</dbReference>
<dbReference type="InterPro" id="IPR036737">
    <property type="entry name" value="OmpA-like_sf"/>
</dbReference>
<dbReference type="PROSITE" id="PS01068">
    <property type="entry name" value="OMPA_1"/>
    <property type="match status" value="1"/>
</dbReference>
<evidence type="ECO:0000256" key="2">
    <source>
        <dbReference type="ARBA" id="ARBA00023136"/>
    </source>
</evidence>
<name>M7N4J5_9BACT</name>
<feature type="compositionally biased region" description="Basic and acidic residues" evidence="5">
    <location>
        <begin position="451"/>
        <end position="463"/>
    </location>
</feature>
<keyword evidence="8" id="KW-1185">Reference proteome</keyword>
<dbReference type="InterPro" id="IPR011659">
    <property type="entry name" value="WD40"/>
</dbReference>
<dbReference type="STRING" id="1279009.ADICEAN_01274"/>
<dbReference type="SUPFAM" id="SSF82171">
    <property type="entry name" value="DPP6 N-terminal domain-like"/>
    <property type="match status" value="1"/>
</dbReference>
<dbReference type="PRINTS" id="PR01021">
    <property type="entry name" value="OMPADOMAIN"/>
</dbReference>
<dbReference type="InterPro" id="IPR006665">
    <property type="entry name" value="OmpA-like"/>
</dbReference>
<evidence type="ECO:0000313" key="7">
    <source>
        <dbReference type="EMBL" id="EMR03593.1"/>
    </source>
</evidence>
<dbReference type="EMBL" id="AODQ01000022">
    <property type="protein sequence ID" value="EMR03593.1"/>
    <property type="molecule type" value="Genomic_DNA"/>
</dbReference>
<gene>
    <name evidence="7" type="primary">oprF_4</name>
    <name evidence="7" type="ORF">ADICEAN_01274</name>
</gene>
<evidence type="ECO:0000256" key="4">
    <source>
        <dbReference type="PROSITE-ProRule" id="PRU00473"/>
    </source>
</evidence>
<dbReference type="PANTHER" id="PTHR30329:SF21">
    <property type="entry name" value="LIPOPROTEIN YIAD-RELATED"/>
    <property type="match status" value="1"/>
</dbReference>
<dbReference type="PROSITE" id="PS51123">
    <property type="entry name" value="OMPA_2"/>
    <property type="match status" value="1"/>
</dbReference>
<keyword evidence="3" id="KW-0998">Cell outer membrane</keyword>
<accession>M7N4J5</accession>
<evidence type="ECO:0000256" key="1">
    <source>
        <dbReference type="ARBA" id="ARBA00004442"/>
    </source>
</evidence>
<dbReference type="Gene3D" id="2.120.10.30">
    <property type="entry name" value="TolB, C-terminal domain"/>
    <property type="match status" value="1"/>
</dbReference>
<feature type="region of interest" description="Disordered" evidence="5">
    <location>
        <begin position="451"/>
        <end position="472"/>
    </location>
</feature>
<dbReference type="Pfam" id="PF00691">
    <property type="entry name" value="OmpA"/>
    <property type="match status" value="1"/>
</dbReference>
<dbReference type="eggNOG" id="COG2885">
    <property type="taxonomic scope" value="Bacteria"/>
</dbReference>
<feature type="domain" description="OmpA-like" evidence="6">
    <location>
        <begin position="583"/>
        <end position="701"/>
    </location>
</feature>
<dbReference type="GO" id="GO:0009279">
    <property type="term" value="C:cell outer membrane"/>
    <property type="evidence" value="ECO:0007669"/>
    <property type="project" value="UniProtKB-SubCell"/>
</dbReference>
<organism evidence="7 8">
    <name type="scientific">Cesiribacter andamanensis AMV16</name>
    <dbReference type="NCBI Taxonomy" id="1279009"/>
    <lineage>
        <taxon>Bacteria</taxon>
        <taxon>Pseudomonadati</taxon>
        <taxon>Bacteroidota</taxon>
        <taxon>Cytophagia</taxon>
        <taxon>Cytophagales</taxon>
        <taxon>Cesiribacteraceae</taxon>
        <taxon>Cesiribacter</taxon>
    </lineage>
</organism>
<dbReference type="InterPro" id="IPR050330">
    <property type="entry name" value="Bact_OuterMem_StrucFunc"/>
</dbReference>
<dbReference type="InterPro" id="IPR006690">
    <property type="entry name" value="OMPA-like_CS"/>
</dbReference>
<dbReference type="Gene3D" id="1.25.40.10">
    <property type="entry name" value="Tetratricopeptide repeat domain"/>
    <property type="match status" value="1"/>
</dbReference>
<keyword evidence="2 4" id="KW-0472">Membrane</keyword>
<dbReference type="InterPro" id="IPR011042">
    <property type="entry name" value="6-blade_b-propeller_TolB-like"/>
</dbReference>
<evidence type="ECO:0000313" key="8">
    <source>
        <dbReference type="Proteomes" id="UP000011910"/>
    </source>
</evidence>
<dbReference type="InterPro" id="IPR011990">
    <property type="entry name" value="TPR-like_helical_dom_sf"/>
</dbReference>
<sequence length="707" mass="80426">MLLMVLCLGSAGVAQGQMATSRADSISQAAEYYELAQEILKSTKVVTQAREYFEIAANLDPGHVEANYMTGLTYQQTINKDRSARYFLRVYQKDPNYRYDLLYSIGRGFQYGQKFEEALNYYNQYKQKTLSDVNYRGKDKIQLRDVERRIEECKNGLEYAKNPKHYAIVNVSAKVNSIWPDYGPVLNEDETILIFTSRRQEDNLNENVDSDNFYFEDIFYSEKVNGEWTAAKNIKEPVNDMYHNSNLSLSADGNTLYVYRYDNGGDIFYSTKEKDGSWSMPQPLSEYINSSFAEKSVSVSKDGSLMFYSSDRPGGLGGLDIYMSRKDAKGKWSRSENLGPIINTEFDDESPFIHYDGKTLYFSSRGRKGMGGYDIYKSVYDSTAKQWTEPINLGYPINTPDEDVFFVATKDGKRGYYASVRDDGQGYTDIYMVNFFPDGEPQPEPVIAQKEPAKEEPKKEEPQPAKPEPTLVAEVKETPTPVPPKKEEPVLQPVTLIIRLTDDETNQPLDATVNLRRQSDNQLAGKSNTAPGEYRFTTTQKQATQMMLSIEKDGYLFKNFKVTLPAATAQPQEIVRTVELNRLKVGVSSVLRNIYFDFDKATFMKESYDELNKLERLLNENPDMVIEISGHTDNVGGKEYNRVLSQRRAQAVVDYVVQKGISKARISAKGYGEERPIASNDDDKEGRALNRRVEFKVLRRGGSVANQ</sequence>
<comment type="caution">
    <text evidence="7">The sequence shown here is derived from an EMBL/GenBank/DDBJ whole genome shotgun (WGS) entry which is preliminary data.</text>
</comment>
<dbReference type="Proteomes" id="UP000011910">
    <property type="component" value="Unassembled WGS sequence"/>
</dbReference>
<evidence type="ECO:0000259" key="6">
    <source>
        <dbReference type="PROSITE" id="PS51123"/>
    </source>
</evidence>
<dbReference type="eggNOG" id="COG0823">
    <property type="taxonomic scope" value="Bacteria"/>
</dbReference>